<sequence length="179" mass="20929">MVEYGYTVGDIIDSPKLIVPDKLHKIHLTPTRSKFIISGTKHSIFNWMKSHEHVICEFDQESQFISHPKLIQKFTTGNQYKISLNEPNYTLTFELYEEDEHDKIFKRMFSSSKMKLEIKGNCKNKSSSKYMRASSVMSINGRNGISLHEALMAFKNNPSRRKYYNLSSEQRARVTCDYE</sequence>
<keyword evidence="3" id="KW-1185">Reference proteome</keyword>
<name>A0A2Z6RN13_9GLOM</name>
<dbReference type="EMBL" id="BEXD01003934">
    <property type="protein sequence ID" value="GBC04206.1"/>
    <property type="molecule type" value="Genomic_DNA"/>
</dbReference>
<reference evidence="1 3" key="1">
    <citation type="submission" date="2017-11" db="EMBL/GenBank/DDBJ databases">
        <title>The genome of Rhizophagus clarus HR1 reveals common genetic basis of auxotrophy among arbuscular mycorrhizal fungi.</title>
        <authorList>
            <person name="Kobayashi Y."/>
        </authorList>
    </citation>
    <scope>NUCLEOTIDE SEQUENCE [LARGE SCALE GENOMIC DNA]</scope>
    <source>
        <strain evidence="1 3">HR1</strain>
    </source>
</reference>
<evidence type="ECO:0000313" key="3">
    <source>
        <dbReference type="Proteomes" id="UP000247702"/>
    </source>
</evidence>
<dbReference type="EMBL" id="BLAL01000040">
    <property type="protein sequence ID" value="GES78910.1"/>
    <property type="molecule type" value="Genomic_DNA"/>
</dbReference>
<evidence type="ECO:0000313" key="2">
    <source>
        <dbReference type="EMBL" id="GES78910.1"/>
    </source>
</evidence>
<reference evidence="2" key="2">
    <citation type="submission" date="2019-10" db="EMBL/GenBank/DDBJ databases">
        <title>Conservation and host-specific expression of non-tandemly repeated heterogenous ribosome RNA gene in arbuscular mycorrhizal fungi.</title>
        <authorList>
            <person name="Maeda T."/>
            <person name="Kobayashi Y."/>
            <person name="Nakagawa T."/>
            <person name="Ezawa T."/>
            <person name="Yamaguchi K."/>
            <person name="Bino T."/>
            <person name="Nishimoto Y."/>
            <person name="Shigenobu S."/>
            <person name="Kawaguchi M."/>
        </authorList>
    </citation>
    <scope>NUCLEOTIDE SEQUENCE</scope>
    <source>
        <strain evidence="2">HR1</strain>
    </source>
</reference>
<organism evidence="1 3">
    <name type="scientific">Rhizophagus clarus</name>
    <dbReference type="NCBI Taxonomy" id="94130"/>
    <lineage>
        <taxon>Eukaryota</taxon>
        <taxon>Fungi</taxon>
        <taxon>Fungi incertae sedis</taxon>
        <taxon>Mucoromycota</taxon>
        <taxon>Glomeromycotina</taxon>
        <taxon>Glomeromycetes</taxon>
        <taxon>Glomerales</taxon>
        <taxon>Glomeraceae</taxon>
        <taxon>Rhizophagus</taxon>
    </lineage>
</organism>
<proteinExistence type="predicted"/>
<gene>
    <name evidence="2" type="ORF">RCL2_000622200</name>
    <name evidence="1" type="ORF">RclHR1_05570007</name>
</gene>
<accession>A0A2Z6RN13</accession>
<dbReference type="Proteomes" id="UP000247702">
    <property type="component" value="Unassembled WGS sequence"/>
</dbReference>
<protein>
    <submittedName>
        <fullName evidence="1">Uncharacterized protein</fullName>
    </submittedName>
</protein>
<comment type="caution">
    <text evidence="1">The sequence shown here is derived from an EMBL/GenBank/DDBJ whole genome shotgun (WGS) entry which is preliminary data.</text>
</comment>
<dbReference type="Proteomes" id="UP000615446">
    <property type="component" value="Unassembled WGS sequence"/>
</dbReference>
<dbReference type="AlphaFoldDB" id="A0A2Z6RN13"/>
<evidence type="ECO:0000313" key="1">
    <source>
        <dbReference type="EMBL" id="GBC04206.1"/>
    </source>
</evidence>
<dbReference type="OrthoDB" id="2309378at2759"/>